<dbReference type="InterPro" id="IPR012133">
    <property type="entry name" value="Alpha-hydoxy_acid_DH_FMN"/>
</dbReference>
<dbReference type="InterPro" id="IPR037396">
    <property type="entry name" value="FMN_HAD"/>
</dbReference>
<feature type="binding site" evidence="7">
    <location>
        <position position="144"/>
    </location>
    <ligand>
        <name>FMN</name>
        <dbReference type="ChEBI" id="CHEBI:58210"/>
    </ligand>
</feature>
<dbReference type="Proteomes" id="UP000609531">
    <property type="component" value="Unassembled WGS sequence"/>
</dbReference>
<evidence type="ECO:0000256" key="4">
    <source>
        <dbReference type="ARBA" id="ARBA00023002"/>
    </source>
</evidence>
<feature type="binding site" evidence="7">
    <location>
        <position position="294"/>
    </location>
    <ligand>
        <name>glyoxylate</name>
        <dbReference type="ChEBI" id="CHEBI:36655"/>
    </ligand>
</feature>
<feature type="binding site" evidence="7">
    <location>
        <position position="267"/>
    </location>
    <ligand>
        <name>FMN</name>
        <dbReference type="ChEBI" id="CHEBI:58210"/>
    </ligand>
</feature>
<dbReference type="EMBL" id="JAEKJA010000011">
    <property type="protein sequence ID" value="MBJ3776911.1"/>
    <property type="molecule type" value="Genomic_DNA"/>
</dbReference>
<evidence type="ECO:0000256" key="7">
    <source>
        <dbReference type="PIRSR" id="PIRSR000138-2"/>
    </source>
</evidence>
<feature type="binding site" evidence="7">
    <location>
        <begin position="345"/>
        <end position="346"/>
    </location>
    <ligand>
        <name>FMN</name>
        <dbReference type="ChEBI" id="CHEBI:58210"/>
    </ligand>
</feature>
<dbReference type="Gene3D" id="3.20.20.70">
    <property type="entry name" value="Aldolase class I"/>
    <property type="match status" value="1"/>
</dbReference>
<comment type="cofactor">
    <cofactor evidence="1">
        <name>FMN</name>
        <dbReference type="ChEBI" id="CHEBI:58210"/>
    </cofactor>
</comment>
<feature type="active site" description="Proton acceptor" evidence="6">
    <location>
        <position position="291"/>
    </location>
</feature>
<dbReference type="PANTHER" id="PTHR10578">
    <property type="entry name" value="S -2-HYDROXY-ACID OXIDASE-RELATED"/>
    <property type="match status" value="1"/>
</dbReference>
<protein>
    <submittedName>
        <fullName evidence="9">Alpha-hydroxy-acid oxidizing protein</fullName>
    </submittedName>
</protein>
<dbReference type="AlphaFoldDB" id="A0A934IL05"/>
<evidence type="ECO:0000256" key="3">
    <source>
        <dbReference type="ARBA" id="ARBA00022643"/>
    </source>
</evidence>
<name>A0A934IL05_9HYPH</name>
<dbReference type="InterPro" id="IPR013785">
    <property type="entry name" value="Aldolase_TIM"/>
</dbReference>
<feature type="binding site" evidence="7">
    <location>
        <position position="123"/>
    </location>
    <ligand>
        <name>FMN</name>
        <dbReference type="ChEBI" id="CHEBI:58210"/>
    </ligand>
</feature>
<feature type="binding site" evidence="7">
    <location>
        <position position="172"/>
    </location>
    <ligand>
        <name>FMN</name>
        <dbReference type="ChEBI" id="CHEBI:58210"/>
    </ligand>
</feature>
<dbReference type="GO" id="GO:0016614">
    <property type="term" value="F:oxidoreductase activity, acting on CH-OH group of donors"/>
    <property type="evidence" value="ECO:0007669"/>
    <property type="project" value="UniProtKB-ARBA"/>
</dbReference>
<evidence type="ECO:0000259" key="8">
    <source>
        <dbReference type="PROSITE" id="PS51349"/>
    </source>
</evidence>
<feature type="binding site" evidence="7">
    <location>
        <begin position="322"/>
        <end position="326"/>
    </location>
    <ligand>
        <name>FMN</name>
        <dbReference type="ChEBI" id="CHEBI:58210"/>
    </ligand>
</feature>
<dbReference type="Pfam" id="PF01070">
    <property type="entry name" value="FMN_dh"/>
    <property type="match status" value="1"/>
</dbReference>
<keyword evidence="10" id="KW-1185">Reference proteome</keyword>
<evidence type="ECO:0000313" key="9">
    <source>
        <dbReference type="EMBL" id="MBJ3776911.1"/>
    </source>
</evidence>
<dbReference type="GO" id="GO:0010181">
    <property type="term" value="F:FMN binding"/>
    <property type="evidence" value="ECO:0007669"/>
    <property type="project" value="InterPro"/>
</dbReference>
<dbReference type="PANTHER" id="PTHR10578:SF107">
    <property type="entry name" value="2-HYDROXYACID OXIDASE 1"/>
    <property type="match status" value="1"/>
</dbReference>
<keyword evidence="2 7" id="KW-0285">Flavoprotein</keyword>
<dbReference type="FunFam" id="3.20.20.70:FF:000029">
    <property type="entry name" value="L-lactate dehydrogenase"/>
    <property type="match status" value="1"/>
</dbReference>
<gene>
    <name evidence="9" type="ORF">JCR33_14490</name>
</gene>
<organism evidence="9 10">
    <name type="scientific">Acuticoccus mangrovi</name>
    <dbReference type="NCBI Taxonomy" id="2796142"/>
    <lineage>
        <taxon>Bacteria</taxon>
        <taxon>Pseudomonadati</taxon>
        <taxon>Pseudomonadota</taxon>
        <taxon>Alphaproteobacteria</taxon>
        <taxon>Hyphomicrobiales</taxon>
        <taxon>Amorphaceae</taxon>
        <taxon>Acuticoccus</taxon>
    </lineage>
</organism>
<feature type="binding site" evidence="7">
    <location>
        <position position="146"/>
    </location>
    <ligand>
        <name>glyoxylate</name>
        <dbReference type="ChEBI" id="CHEBI:36655"/>
    </ligand>
</feature>
<feature type="domain" description="FMN hydroxy acid dehydrogenase" evidence="8">
    <location>
        <begin position="15"/>
        <end position="396"/>
    </location>
</feature>
<evidence type="ECO:0000313" key="10">
    <source>
        <dbReference type="Proteomes" id="UP000609531"/>
    </source>
</evidence>
<dbReference type="InterPro" id="IPR008259">
    <property type="entry name" value="FMN_hydac_DH_AS"/>
</dbReference>
<evidence type="ECO:0000256" key="1">
    <source>
        <dbReference type="ARBA" id="ARBA00001917"/>
    </source>
</evidence>
<dbReference type="PIRSF" id="PIRSF000138">
    <property type="entry name" value="Al-hdrx_acd_dh"/>
    <property type="match status" value="1"/>
</dbReference>
<evidence type="ECO:0000256" key="2">
    <source>
        <dbReference type="ARBA" id="ARBA00022630"/>
    </source>
</evidence>
<feature type="binding site" evidence="7">
    <location>
        <begin position="94"/>
        <end position="96"/>
    </location>
    <ligand>
        <name>FMN</name>
        <dbReference type="ChEBI" id="CHEBI:58210"/>
    </ligand>
</feature>
<reference evidence="9" key="1">
    <citation type="submission" date="2020-12" db="EMBL/GenBank/DDBJ databases">
        <title>Bacterial taxonomy.</title>
        <authorList>
            <person name="Pan X."/>
        </authorList>
    </citation>
    <scope>NUCLEOTIDE SEQUENCE</scope>
    <source>
        <strain evidence="9">B2012</strain>
    </source>
</reference>
<feature type="binding site" evidence="7">
    <location>
        <position position="289"/>
    </location>
    <ligand>
        <name>FMN</name>
        <dbReference type="ChEBI" id="CHEBI:58210"/>
    </ligand>
</feature>
<dbReference type="CDD" id="cd02809">
    <property type="entry name" value="alpha_hydroxyacid_oxid_FMN"/>
    <property type="match status" value="1"/>
</dbReference>
<dbReference type="PROSITE" id="PS51349">
    <property type="entry name" value="FMN_HYDROXY_ACID_DH_2"/>
    <property type="match status" value="1"/>
</dbReference>
<comment type="similarity">
    <text evidence="5">Belongs to the FMN-dependent alpha-hydroxy acid dehydrogenase family.</text>
</comment>
<comment type="caution">
    <text evidence="9">The sequence shown here is derived from an EMBL/GenBank/DDBJ whole genome shotgun (WGS) entry which is preliminary data.</text>
</comment>
<keyword evidence="3 7" id="KW-0288">FMN</keyword>
<sequence>MTPPDAPRASRRRRKIVARCRSIADLRAAARRRLPRSVFDFVDGGAEDERTLTDNAAAFKLLRFQPKMLVDVTTVDMRTTLLDGPSALPVIVAPYGACGFSWPRGDHAGAEVAEAAGIAYAMSSTASVALEDIAARHQGRRWFQCYIFRRREITAELIARAEKAGFETLVITVDLPVGGNRERDYRNDFSVPFRYTPRNVTDFALHPEWSITTLRNGMPTLANLAAFGNVNDVNATASSVGRNYDPSFNWDDLAAIRDRWRGKLVVKGIARGEDARRLVALGADAIAVSNHGGRQLDGALPTLFCLPEIRDAVGRAAEVYLDGGIRRGTDIVKALALGADAVMLGRSLLYGIAAGGAVGARRALDILTQELGRTMQLLGAPRLADIGPHLIARSDLLAHLDPSIARTLLPEADASPAVARPEHHYEKDPVS</sequence>
<accession>A0A934IL05</accession>
<dbReference type="PROSITE" id="PS00557">
    <property type="entry name" value="FMN_HYDROXY_ACID_DH_1"/>
    <property type="match status" value="1"/>
</dbReference>
<evidence type="ECO:0000256" key="5">
    <source>
        <dbReference type="ARBA" id="ARBA00024042"/>
    </source>
</evidence>
<dbReference type="InterPro" id="IPR000262">
    <property type="entry name" value="FMN-dep_DH"/>
</dbReference>
<dbReference type="RefSeq" id="WP_198882804.1">
    <property type="nucleotide sequence ID" value="NZ_JAEKJA010000011.1"/>
</dbReference>
<proteinExistence type="inferred from homology"/>
<evidence type="ECO:0000256" key="6">
    <source>
        <dbReference type="PIRSR" id="PIRSR000138-1"/>
    </source>
</evidence>
<feature type="binding site" evidence="7">
    <location>
        <position position="181"/>
    </location>
    <ligand>
        <name>glyoxylate</name>
        <dbReference type="ChEBI" id="CHEBI:36655"/>
    </ligand>
</feature>
<feature type="binding site" evidence="7">
    <location>
        <position position="291"/>
    </location>
    <ligand>
        <name>glyoxylate</name>
        <dbReference type="ChEBI" id="CHEBI:36655"/>
    </ligand>
</feature>
<dbReference type="SUPFAM" id="SSF51395">
    <property type="entry name" value="FMN-linked oxidoreductases"/>
    <property type="match status" value="1"/>
</dbReference>
<keyword evidence="4" id="KW-0560">Oxidoreductase</keyword>